<dbReference type="Pfam" id="PF00589">
    <property type="entry name" value="Phage_integrase"/>
    <property type="match status" value="1"/>
</dbReference>
<proteinExistence type="predicted"/>
<evidence type="ECO:0000256" key="2">
    <source>
        <dbReference type="SAM" id="MobiDB-lite"/>
    </source>
</evidence>
<dbReference type="PANTHER" id="PTHR30349:SF81">
    <property type="entry name" value="TYROSINE RECOMBINASE XERC"/>
    <property type="match status" value="1"/>
</dbReference>
<dbReference type="RefSeq" id="WP_070020256.1">
    <property type="nucleotide sequence ID" value="NZ_LJGW01000625.1"/>
</dbReference>
<dbReference type="SUPFAM" id="SSF56349">
    <property type="entry name" value="DNA breaking-rejoining enzymes"/>
    <property type="match status" value="1"/>
</dbReference>
<dbReference type="GO" id="GO:0015074">
    <property type="term" value="P:DNA integration"/>
    <property type="evidence" value="ECO:0007669"/>
    <property type="project" value="InterPro"/>
</dbReference>
<feature type="domain" description="Tyr recombinase" evidence="3">
    <location>
        <begin position="215"/>
        <end position="396"/>
    </location>
</feature>
<dbReference type="InterPro" id="IPR013762">
    <property type="entry name" value="Integrase-like_cat_sf"/>
</dbReference>
<name>A0A1E7KRQ4_9ACTN</name>
<gene>
    <name evidence="4" type="ORF">AN218_30380</name>
</gene>
<dbReference type="AlphaFoldDB" id="A0A1E7KRQ4"/>
<evidence type="ECO:0000313" key="5">
    <source>
        <dbReference type="Proteomes" id="UP000176005"/>
    </source>
</evidence>
<keyword evidence="5" id="KW-1185">Reference proteome</keyword>
<sequence>MVDQTAPARDLASFVLPEIGRLIETADTAMPYQLIDPAGAVVEPVEVYFAELQAASRPATTLRSYGMDLLRWYRFLWALEVPWNRATRVEGRDFARWMQLADKPVRMHWRYQRKGMPAAEVPKPRSAKLAAAGTPNPVTGKTSPGPKFAATTRAHSETVLRAFYDFHLEEGTGPLVNPFPLDRSRRKGRANAHHNPLNPFARERTGRYRPRVPKKVPRRIPDELFNALFAALKYNRDRALLAFWVSNASRAEELLTSRNRDALPGDQLLGVFRKGTGEYQQLPCSTDAFVWLRLYQEEAWRLGVPRGRDMPLWWTLRRPWRPLNYHAARAMLNRANGLLGANWTLHDLRHTAAYRMARDPQMPLTDVQWVLGHAQLSTTQIYTKATTGDVIASALAHHRRQAERTAEPASPPPSPGYNPDSLKTLFGGLG</sequence>
<dbReference type="EMBL" id="LJGW01000625">
    <property type="protein sequence ID" value="OEV06533.1"/>
    <property type="molecule type" value="Genomic_DNA"/>
</dbReference>
<dbReference type="Proteomes" id="UP000176005">
    <property type="component" value="Unassembled WGS sequence"/>
</dbReference>
<dbReference type="CDD" id="cd00397">
    <property type="entry name" value="DNA_BRE_C"/>
    <property type="match status" value="1"/>
</dbReference>
<organism evidence="4 5">
    <name type="scientific">Streptomyces nanshensis</name>
    <dbReference type="NCBI Taxonomy" id="518642"/>
    <lineage>
        <taxon>Bacteria</taxon>
        <taxon>Bacillati</taxon>
        <taxon>Actinomycetota</taxon>
        <taxon>Actinomycetes</taxon>
        <taxon>Kitasatosporales</taxon>
        <taxon>Streptomycetaceae</taxon>
        <taxon>Streptomyces</taxon>
    </lineage>
</organism>
<dbReference type="PATRIC" id="fig|518642.10.peg.812"/>
<evidence type="ECO:0000313" key="4">
    <source>
        <dbReference type="EMBL" id="OEV06533.1"/>
    </source>
</evidence>
<evidence type="ECO:0000259" key="3">
    <source>
        <dbReference type="PROSITE" id="PS51898"/>
    </source>
</evidence>
<dbReference type="PANTHER" id="PTHR30349">
    <property type="entry name" value="PHAGE INTEGRASE-RELATED"/>
    <property type="match status" value="1"/>
</dbReference>
<keyword evidence="1" id="KW-0233">DNA recombination</keyword>
<protein>
    <submittedName>
        <fullName evidence="4">Integrase</fullName>
    </submittedName>
</protein>
<dbReference type="InterPro" id="IPR011010">
    <property type="entry name" value="DNA_brk_join_enz"/>
</dbReference>
<dbReference type="InterPro" id="IPR050090">
    <property type="entry name" value="Tyrosine_recombinase_XerCD"/>
</dbReference>
<dbReference type="Gene3D" id="1.10.443.10">
    <property type="entry name" value="Intergrase catalytic core"/>
    <property type="match status" value="1"/>
</dbReference>
<dbReference type="PROSITE" id="PS51898">
    <property type="entry name" value="TYR_RECOMBINASE"/>
    <property type="match status" value="1"/>
</dbReference>
<accession>A0A1E7KRQ4</accession>
<dbReference type="InterPro" id="IPR002104">
    <property type="entry name" value="Integrase_catalytic"/>
</dbReference>
<feature type="region of interest" description="Disordered" evidence="2">
    <location>
        <begin position="116"/>
        <end position="149"/>
    </location>
</feature>
<feature type="region of interest" description="Disordered" evidence="2">
    <location>
        <begin position="400"/>
        <end position="430"/>
    </location>
</feature>
<comment type="caution">
    <text evidence="4">The sequence shown here is derived from an EMBL/GenBank/DDBJ whole genome shotgun (WGS) entry which is preliminary data.</text>
</comment>
<reference evidence="4 5" key="1">
    <citation type="journal article" date="2016" name="Front. Microbiol.">
        <title>Comparative Genomics Analysis of Streptomyces Species Reveals Their Adaptation to the Marine Environment and Their Diversity at the Genomic Level.</title>
        <authorList>
            <person name="Tian X."/>
            <person name="Zhang Z."/>
            <person name="Yang T."/>
            <person name="Chen M."/>
            <person name="Li J."/>
            <person name="Chen F."/>
            <person name="Yang J."/>
            <person name="Li W."/>
            <person name="Zhang B."/>
            <person name="Zhang Z."/>
            <person name="Wu J."/>
            <person name="Zhang C."/>
            <person name="Long L."/>
            <person name="Xiao J."/>
        </authorList>
    </citation>
    <scope>NUCLEOTIDE SEQUENCE [LARGE SCALE GENOMIC DNA]</scope>
    <source>
        <strain evidence="4 5">SCSIO 10429</strain>
    </source>
</reference>
<evidence type="ECO:0000256" key="1">
    <source>
        <dbReference type="ARBA" id="ARBA00023172"/>
    </source>
</evidence>
<dbReference type="GO" id="GO:0003677">
    <property type="term" value="F:DNA binding"/>
    <property type="evidence" value="ECO:0007669"/>
    <property type="project" value="InterPro"/>
</dbReference>
<dbReference type="GO" id="GO:0006310">
    <property type="term" value="P:DNA recombination"/>
    <property type="evidence" value="ECO:0007669"/>
    <property type="project" value="UniProtKB-KW"/>
</dbReference>